<name>A0AA85KHI5_TRIRE</name>
<evidence type="ECO:0000313" key="2">
    <source>
        <dbReference type="Proteomes" id="UP000050795"/>
    </source>
</evidence>
<dbReference type="InterPro" id="IPR052588">
    <property type="entry name" value="Kelch_domain_protein"/>
</dbReference>
<keyword evidence="2" id="KW-1185">Reference proteome</keyword>
<feature type="region of interest" description="Disordered" evidence="1">
    <location>
        <begin position="161"/>
        <end position="201"/>
    </location>
</feature>
<proteinExistence type="predicted"/>
<organism evidence="2 3">
    <name type="scientific">Trichobilharzia regenti</name>
    <name type="common">Nasal bird schistosome</name>
    <dbReference type="NCBI Taxonomy" id="157069"/>
    <lineage>
        <taxon>Eukaryota</taxon>
        <taxon>Metazoa</taxon>
        <taxon>Spiralia</taxon>
        <taxon>Lophotrochozoa</taxon>
        <taxon>Platyhelminthes</taxon>
        <taxon>Trematoda</taxon>
        <taxon>Digenea</taxon>
        <taxon>Strigeidida</taxon>
        <taxon>Schistosomatoidea</taxon>
        <taxon>Schistosomatidae</taxon>
        <taxon>Trichobilharzia</taxon>
    </lineage>
</organism>
<reference evidence="3" key="2">
    <citation type="submission" date="2023-11" db="UniProtKB">
        <authorList>
            <consortium name="WormBaseParasite"/>
        </authorList>
    </citation>
    <scope>IDENTIFICATION</scope>
</reference>
<dbReference type="Proteomes" id="UP000050795">
    <property type="component" value="Unassembled WGS sequence"/>
</dbReference>
<evidence type="ECO:0008006" key="4">
    <source>
        <dbReference type="Google" id="ProtNLM"/>
    </source>
</evidence>
<protein>
    <recommendedName>
        <fullName evidence="4">DUF4110 domain-containing protein</fullName>
    </recommendedName>
</protein>
<dbReference type="PANTHER" id="PTHR46063:SF1">
    <property type="entry name" value="KELCH DOMAIN-CONTAINING PROTEIN 4"/>
    <property type="match status" value="1"/>
</dbReference>
<sequence length="276" mass="30916">MSGVHIGGNRAFIFGGVHDVESEDGEKMNSYFHNDLFLLDLEKAKWRTFSLCVEKAEHSAERLEYPNESANSTPLDSLSRKLVEVAVGEASVKLPRGSASTCICPSPRASAGLALVGSNLYLYGGVFEVGDRKVTLDDFYKLDVNHPISWECLYPGSQETQAWFESESEDEEEEEDTSESSEFETAGVDDETSDNSDDGIFERAPIPQVLETFSGYWKRTMQFWCELAYNGSDNQDENHTRFVQGITENPIIVNLAKKLSQDFYGSSICKHKPQNF</sequence>
<dbReference type="WBParaSite" id="TREG1_9430.1">
    <property type="protein sequence ID" value="TREG1_9430.1"/>
    <property type="gene ID" value="TREG1_9430"/>
</dbReference>
<dbReference type="SUPFAM" id="SSF117281">
    <property type="entry name" value="Kelch motif"/>
    <property type="match status" value="1"/>
</dbReference>
<dbReference type="AlphaFoldDB" id="A0AA85KHI5"/>
<evidence type="ECO:0000313" key="3">
    <source>
        <dbReference type="WBParaSite" id="TREG1_9430.1"/>
    </source>
</evidence>
<feature type="compositionally biased region" description="Acidic residues" evidence="1">
    <location>
        <begin position="166"/>
        <end position="199"/>
    </location>
</feature>
<accession>A0AA85KHI5</accession>
<dbReference type="Gene3D" id="2.120.10.80">
    <property type="entry name" value="Kelch-type beta propeller"/>
    <property type="match status" value="1"/>
</dbReference>
<reference evidence="2" key="1">
    <citation type="submission" date="2022-06" db="EMBL/GenBank/DDBJ databases">
        <authorList>
            <person name="Berger JAMES D."/>
            <person name="Berger JAMES D."/>
        </authorList>
    </citation>
    <scope>NUCLEOTIDE SEQUENCE [LARGE SCALE GENOMIC DNA]</scope>
</reference>
<evidence type="ECO:0000256" key="1">
    <source>
        <dbReference type="SAM" id="MobiDB-lite"/>
    </source>
</evidence>
<dbReference type="InterPro" id="IPR015915">
    <property type="entry name" value="Kelch-typ_b-propeller"/>
</dbReference>
<dbReference type="PANTHER" id="PTHR46063">
    <property type="entry name" value="KELCH DOMAIN-CONTAINING PROTEIN"/>
    <property type="match status" value="1"/>
</dbReference>